<dbReference type="EMBL" id="JACSQZ010000032">
    <property type="protein sequence ID" value="MBD7915407.1"/>
    <property type="molecule type" value="Genomic_DNA"/>
</dbReference>
<protein>
    <submittedName>
        <fullName evidence="1">Uncharacterized protein</fullName>
    </submittedName>
</protein>
<evidence type="ECO:0000313" key="2">
    <source>
        <dbReference type="Proteomes" id="UP000640335"/>
    </source>
</evidence>
<organism evidence="1 2">
    <name type="scientific">Clostridium gallinarum</name>
    <dbReference type="NCBI Taxonomy" id="2762246"/>
    <lineage>
        <taxon>Bacteria</taxon>
        <taxon>Bacillati</taxon>
        <taxon>Bacillota</taxon>
        <taxon>Clostridia</taxon>
        <taxon>Eubacteriales</taxon>
        <taxon>Clostridiaceae</taxon>
        <taxon>Clostridium</taxon>
    </lineage>
</organism>
<evidence type="ECO:0000313" key="1">
    <source>
        <dbReference type="EMBL" id="MBD7915407.1"/>
    </source>
</evidence>
<gene>
    <name evidence="1" type="ORF">H9660_09625</name>
</gene>
<keyword evidence="2" id="KW-1185">Reference proteome</keyword>
<dbReference type="RefSeq" id="WP_191750169.1">
    <property type="nucleotide sequence ID" value="NZ_JACSQZ010000032.1"/>
</dbReference>
<dbReference type="Proteomes" id="UP000640335">
    <property type="component" value="Unassembled WGS sequence"/>
</dbReference>
<comment type="caution">
    <text evidence="1">The sequence shown here is derived from an EMBL/GenBank/DDBJ whole genome shotgun (WGS) entry which is preliminary data.</text>
</comment>
<name>A0ABR8Q4Q0_9CLOT</name>
<reference evidence="1 2" key="1">
    <citation type="submission" date="2020-08" db="EMBL/GenBank/DDBJ databases">
        <title>A Genomic Blueprint of the Chicken Gut Microbiome.</title>
        <authorList>
            <person name="Gilroy R."/>
            <person name="Ravi A."/>
            <person name="Getino M."/>
            <person name="Pursley I."/>
            <person name="Horton D.L."/>
            <person name="Alikhan N.-F."/>
            <person name="Baker D."/>
            <person name="Gharbi K."/>
            <person name="Hall N."/>
            <person name="Watson M."/>
            <person name="Adriaenssens E.M."/>
            <person name="Foster-Nyarko E."/>
            <person name="Jarju S."/>
            <person name="Secka A."/>
            <person name="Antonio M."/>
            <person name="Oren A."/>
            <person name="Chaudhuri R."/>
            <person name="La Ragione R.M."/>
            <person name="Hildebrand F."/>
            <person name="Pallen M.J."/>
        </authorList>
    </citation>
    <scope>NUCLEOTIDE SEQUENCE [LARGE SCALE GENOMIC DNA]</scope>
    <source>
        <strain evidence="1 2">Sa3CUN1</strain>
    </source>
</reference>
<accession>A0ABR8Q4Q0</accession>
<proteinExistence type="predicted"/>
<sequence>MSLYDSALMESYRNAEKRVKIYDEVIKDHKKLLKQYDKDSKEYKELRELIDFIKGLDDYKKVNREVILCMLGMMKFN</sequence>